<dbReference type="Gene3D" id="3.90.50.10">
    <property type="entry name" value="Photosynthetic Reaction Center, subunit H, domain 2"/>
    <property type="match status" value="2"/>
</dbReference>
<dbReference type="SUPFAM" id="SSF50346">
    <property type="entry name" value="PRC-barrel domain"/>
    <property type="match status" value="2"/>
</dbReference>
<sequence>MLISLNEVLSFVIKANNGTVGKAYDLLIDDRSWTSRFLVADTNTWMPMSHKALISPVALDELNIQGEEVLVSISKEQVKAAPSADSETPVSREFEKAYFDYFGYGYYWIGPSVWGDHAYPTALADDDVASKKTRLEEAEEETRHNHLRSIREIMHYGIIATDGAKGHVYDFILDTYTWSLDYIVVDTRDWLPGGKKVLMLPSQFSEISWSSQALMCDLTLEQVRACPEYKPESLNELSYLESVRHSLSQKVTSLT</sequence>
<organism evidence="1 2">
    <name type="scientific">Brumicola blandensis</name>
    <dbReference type="NCBI Taxonomy" id="3075611"/>
    <lineage>
        <taxon>Bacteria</taxon>
        <taxon>Pseudomonadati</taxon>
        <taxon>Pseudomonadota</taxon>
        <taxon>Gammaproteobacteria</taxon>
        <taxon>Alteromonadales</taxon>
        <taxon>Alteromonadaceae</taxon>
        <taxon>Brumicola</taxon>
    </lineage>
</organism>
<dbReference type="GO" id="GO:0019684">
    <property type="term" value="P:photosynthesis, light reaction"/>
    <property type="evidence" value="ECO:0007669"/>
    <property type="project" value="InterPro"/>
</dbReference>
<proteinExistence type="predicted"/>
<dbReference type="GO" id="GO:0030077">
    <property type="term" value="C:plasma membrane light-harvesting complex"/>
    <property type="evidence" value="ECO:0007669"/>
    <property type="project" value="InterPro"/>
</dbReference>
<dbReference type="EMBL" id="JAVRIE010000001">
    <property type="protein sequence ID" value="MDT0581086.1"/>
    <property type="molecule type" value="Genomic_DNA"/>
</dbReference>
<dbReference type="AlphaFoldDB" id="A0AAW8QVN5"/>
<dbReference type="Proteomes" id="UP001249020">
    <property type="component" value="Unassembled WGS sequence"/>
</dbReference>
<accession>A0AAW8QVN5</accession>
<protein>
    <submittedName>
        <fullName evidence="1">PRC-barrel domain containing protein</fullName>
    </submittedName>
</protein>
<name>A0AAW8QVN5_9ALTE</name>
<dbReference type="InterPro" id="IPR014747">
    <property type="entry name" value="Bac_photo_RC_H_C"/>
</dbReference>
<evidence type="ECO:0000313" key="1">
    <source>
        <dbReference type="EMBL" id="MDT0581086.1"/>
    </source>
</evidence>
<dbReference type="RefSeq" id="WP_311359901.1">
    <property type="nucleotide sequence ID" value="NZ_JAVRIE010000001.1"/>
</dbReference>
<keyword evidence="2" id="KW-1185">Reference proteome</keyword>
<evidence type="ECO:0000313" key="2">
    <source>
        <dbReference type="Proteomes" id="UP001249020"/>
    </source>
</evidence>
<gene>
    <name evidence="1" type="ORF">RM544_00890</name>
</gene>
<dbReference type="InterPro" id="IPR011033">
    <property type="entry name" value="PRC_barrel-like_sf"/>
</dbReference>
<reference evidence="1 2" key="1">
    <citation type="submission" date="2023-09" db="EMBL/GenBank/DDBJ databases">
        <authorList>
            <person name="Rey-Velasco X."/>
        </authorList>
    </citation>
    <scope>NUCLEOTIDE SEQUENCE [LARGE SCALE GENOMIC DNA]</scope>
    <source>
        <strain evidence="1 2">W409</strain>
    </source>
</reference>
<comment type="caution">
    <text evidence="1">The sequence shown here is derived from an EMBL/GenBank/DDBJ whole genome shotgun (WGS) entry which is preliminary data.</text>
</comment>